<dbReference type="InterPro" id="IPR011330">
    <property type="entry name" value="Glyco_hydro/deAcase_b/a-brl"/>
</dbReference>
<dbReference type="Proteomes" id="UP001389717">
    <property type="component" value="Unassembled WGS sequence"/>
</dbReference>
<comment type="similarity">
    <text evidence="1">Belongs to the LamB/PxpA family.</text>
</comment>
<dbReference type="PANTHER" id="PTHR30292:SF0">
    <property type="entry name" value="5-OXOPROLINASE SUBUNIT A"/>
    <property type="match status" value="1"/>
</dbReference>
<keyword evidence="1" id="KW-0067">ATP-binding</keyword>
<gene>
    <name evidence="1" type="primary">pxpA</name>
    <name evidence="2" type="ORF">AAEO50_18340</name>
</gene>
<dbReference type="GO" id="GO:0017168">
    <property type="term" value="F:5-oxoprolinase (ATP-hydrolyzing) activity"/>
    <property type="evidence" value="ECO:0007669"/>
    <property type="project" value="UniProtKB-EC"/>
</dbReference>
<sequence length="243" mass="26294">MTLRIDLNCDLGESFGAYTIGQDEEMMKYVSSVNIACGFHAGDPLVMMQTVKQALKNGLKIGAHPGLPDLQGFGRRNIHITHQEAYALVQYQVGALQAMVTAQGGKLTHVKPHGALYNMAAKDFELALSIAKAVYDIDGSLVLFGLSGSELTRAGTETGLTVAHEVFADRTYQSDGSLTSRSLPDAVLHDADRVEEQVVRMVEHQQVQTITGEIISIQADTVCLHGDNIEGISLAKRLKENLS</sequence>
<dbReference type="NCBIfam" id="NF003816">
    <property type="entry name" value="PRK05406.1-5"/>
    <property type="match status" value="1"/>
</dbReference>
<protein>
    <recommendedName>
        <fullName evidence="1">5-oxoprolinase subunit A</fullName>
        <shortName evidence="1">5-OPase subunit A</shortName>
        <ecNumber evidence="1">3.5.2.9</ecNumber>
    </recommendedName>
    <alternativeName>
        <fullName evidence="1">5-oxoprolinase (ATP-hydrolyzing) subunit A</fullName>
    </alternativeName>
</protein>
<comment type="caution">
    <text evidence="2">The sequence shown here is derived from an EMBL/GenBank/DDBJ whole genome shotgun (WGS) entry which is preliminary data.</text>
</comment>
<dbReference type="HAMAP" id="MF_00691">
    <property type="entry name" value="PxpA"/>
    <property type="match status" value="1"/>
</dbReference>
<dbReference type="CDD" id="cd10787">
    <property type="entry name" value="LamB_YcsF_like"/>
    <property type="match status" value="1"/>
</dbReference>
<keyword evidence="1 2" id="KW-0378">Hydrolase</keyword>
<dbReference type="SUPFAM" id="SSF88713">
    <property type="entry name" value="Glycoside hydrolase/deacetylase"/>
    <property type="match status" value="1"/>
</dbReference>
<dbReference type="InterPro" id="IPR005501">
    <property type="entry name" value="LamB/YcsF/PxpA-like"/>
</dbReference>
<keyword evidence="3" id="KW-1185">Reference proteome</keyword>
<name>A0ABU9KDP5_9BACI</name>
<evidence type="ECO:0000313" key="3">
    <source>
        <dbReference type="Proteomes" id="UP001389717"/>
    </source>
</evidence>
<dbReference type="Gene3D" id="3.20.20.370">
    <property type="entry name" value="Glycoside hydrolase/deacetylase"/>
    <property type="match status" value="1"/>
</dbReference>
<comment type="subunit">
    <text evidence="1">Forms a complex composed of PxpA, PxpB and PxpC.</text>
</comment>
<comment type="function">
    <text evidence="1">Catalyzes the cleavage of 5-oxoproline to form L-glutamate coupled to the hydrolysis of ATP to ADP and inorganic phosphate.</text>
</comment>
<dbReference type="EMBL" id="JBBYAF010000046">
    <property type="protein sequence ID" value="MEL3974250.1"/>
    <property type="molecule type" value="Genomic_DNA"/>
</dbReference>
<organism evidence="2 3">
    <name type="scientific">Rossellomorea oryzaecorticis</name>
    <dbReference type="NCBI Taxonomy" id="1396505"/>
    <lineage>
        <taxon>Bacteria</taxon>
        <taxon>Bacillati</taxon>
        <taxon>Bacillota</taxon>
        <taxon>Bacilli</taxon>
        <taxon>Bacillales</taxon>
        <taxon>Bacillaceae</taxon>
        <taxon>Rossellomorea</taxon>
    </lineage>
</organism>
<dbReference type="RefSeq" id="WP_341985778.1">
    <property type="nucleotide sequence ID" value="NZ_JBBYAF010000046.1"/>
</dbReference>
<proteinExistence type="inferred from homology"/>
<reference evidence="2 3" key="1">
    <citation type="submission" date="2024-04" db="EMBL/GenBank/DDBJ databases">
        <title>Bacillus oryzaecorticis sp. nov., a moderately halophilic bacterium isolated from rice husks.</title>
        <authorList>
            <person name="Zhu H.-S."/>
        </authorList>
    </citation>
    <scope>NUCLEOTIDE SEQUENCE [LARGE SCALE GENOMIC DNA]</scope>
    <source>
        <strain evidence="2 3">ZC255</strain>
    </source>
</reference>
<comment type="catalytic activity">
    <reaction evidence="1">
        <text>5-oxo-L-proline + ATP + 2 H2O = L-glutamate + ADP + phosphate + H(+)</text>
        <dbReference type="Rhea" id="RHEA:10348"/>
        <dbReference type="ChEBI" id="CHEBI:15377"/>
        <dbReference type="ChEBI" id="CHEBI:15378"/>
        <dbReference type="ChEBI" id="CHEBI:29985"/>
        <dbReference type="ChEBI" id="CHEBI:30616"/>
        <dbReference type="ChEBI" id="CHEBI:43474"/>
        <dbReference type="ChEBI" id="CHEBI:58402"/>
        <dbReference type="ChEBI" id="CHEBI:456216"/>
        <dbReference type="EC" id="3.5.2.9"/>
    </reaction>
</comment>
<dbReference type="Pfam" id="PF03746">
    <property type="entry name" value="LamB_YcsF"/>
    <property type="match status" value="1"/>
</dbReference>
<evidence type="ECO:0000256" key="1">
    <source>
        <dbReference type="HAMAP-Rule" id="MF_00691"/>
    </source>
</evidence>
<evidence type="ECO:0000313" key="2">
    <source>
        <dbReference type="EMBL" id="MEL3974250.1"/>
    </source>
</evidence>
<keyword evidence="1" id="KW-0547">Nucleotide-binding</keyword>
<dbReference type="EC" id="3.5.2.9" evidence="1"/>
<accession>A0ABU9KDP5</accession>
<dbReference type="PANTHER" id="PTHR30292">
    <property type="entry name" value="UNCHARACTERIZED PROTEIN YBGL-RELATED"/>
    <property type="match status" value="1"/>
</dbReference>
<dbReference type="NCBIfam" id="NF003814">
    <property type="entry name" value="PRK05406.1-3"/>
    <property type="match status" value="1"/>
</dbReference>